<sequence>MNSLFVYLILGISLAAPIGPVKAVLLNKGIKNGFFHAWFFSLGSIATDVLYMSLVYFGIGRFIESPFLQIILWSFGCFVLLYTGIENLFFVNETNVNLKTGKSIRLRHSILTGFFMSLFNPLTILFWVGIYGSILANSAGRATEYQVIVNSSAILAGIMLVDFIMSILSNGARQVLSSKILKYVSIISSFSMIGFGIYFGIQAFKALFL</sequence>
<dbReference type="InterPro" id="IPR001123">
    <property type="entry name" value="LeuE-type"/>
</dbReference>
<evidence type="ECO:0000256" key="1">
    <source>
        <dbReference type="ARBA" id="ARBA00004651"/>
    </source>
</evidence>
<keyword evidence="4 6" id="KW-1133">Transmembrane helix</keyword>
<feature type="transmembrane region" description="Helical" evidence="6">
    <location>
        <begin position="70"/>
        <end position="90"/>
    </location>
</feature>
<dbReference type="PANTHER" id="PTHR30086">
    <property type="entry name" value="ARGININE EXPORTER PROTEIN ARGO"/>
    <property type="match status" value="1"/>
</dbReference>
<dbReference type="PANTHER" id="PTHR30086:SF6">
    <property type="entry name" value="AMINO ACID EFFLUX PROTEIN YCGF-RELATED"/>
    <property type="match status" value="1"/>
</dbReference>
<protein>
    <submittedName>
        <fullName evidence="7">LysE family transporter</fullName>
    </submittedName>
</protein>
<name>A0ABZ0KSF9_9BACL</name>
<feature type="transmembrane region" description="Helical" evidence="6">
    <location>
        <begin position="180"/>
        <end position="201"/>
    </location>
</feature>
<evidence type="ECO:0000256" key="2">
    <source>
        <dbReference type="ARBA" id="ARBA00022475"/>
    </source>
</evidence>
<keyword evidence="2" id="KW-1003">Cell membrane</keyword>
<keyword evidence="8" id="KW-1185">Reference proteome</keyword>
<evidence type="ECO:0000256" key="5">
    <source>
        <dbReference type="ARBA" id="ARBA00023136"/>
    </source>
</evidence>
<evidence type="ECO:0000256" key="4">
    <source>
        <dbReference type="ARBA" id="ARBA00022989"/>
    </source>
</evidence>
<evidence type="ECO:0000313" key="7">
    <source>
        <dbReference type="EMBL" id="WOV83055.1"/>
    </source>
</evidence>
<reference evidence="7 8" key="1">
    <citation type="submission" date="2023-01" db="EMBL/GenBank/DDBJ databases">
        <title>Sporosarcina sp. nov., isolated from Korean tranditional fermented seafood 'Jeotgal'.</title>
        <authorList>
            <person name="Yang A.-I."/>
        </authorList>
    </citation>
    <scope>NUCLEOTIDE SEQUENCE [LARGE SCALE GENOMIC DNA]</scope>
    <source>
        <strain evidence="7 8">B2O-1</strain>
    </source>
</reference>
<dbReference type="Pfam" id="PF01810">
    <property type="entry name" value="LysE"/>
    <property type="match status" value="1"/>
</dbReference>
<comment type="subcellular location">
    <subcellularLocation>
        <location evidence="1">Cell membrane</location>
        <topology evidence="1">Multi-pass membrane protein</topology>
    </subcellularLocation>
</comment>
<keyword evidence="3 6" id="KW-0812">Transmembrane</keyword>
<keyword evidence="5 6" id="KW-0472">Membrane</keyword>
<proteinExistence type="predicted"/>
<gene>
    <name evidence="7" type="ORF">PGH26_08900</name>
</gene>
<dbReference type="Proteomes" id="UP001303532">
    <property type="component" value="Chromosome"/>
</dbReference>
<feature type="transmembrane region" description="Helical" evidence="6">
    <location>
        <begin position="33"/>
        <end position="58"/>
    </location>
</feature>
<evidence type="ECO:0000256" key="3">
    <source>
        <dbReference type="ARBA" id="ARBA00022692"/>
    </source>
</evidence>
<evidence type="ECO:0000313" key="8">
    <source>
        <dbReference type="Proteomes" id="UP001303532"/>
    </source>
</evidence>
<feature type="transmembrane region" description="Helical" evidence="6">
    <location>
        <begin position="147"/>
        <end position="168"/>
    </location>
</feature>
<accession>A0ABZ0KSF9</accession>
<feature type="transmembrane region" description="Helical" evidence="6">
    <location>
        <begin position="110"/>
        <end position="135"/>
    </location>
</feature>
<dbReference type="RefSeq" id="WP_323690727.1">
    <property type="nucleotide sequence ID" value="NZ_CP116341.1"/>
</dbReference>
<organism evidence="7 8">
    <name type="scientific">Sporosarcina jeotgali</name>
    <dbReference type="NCBI Taxonomy" id="3020056"/>
    <lineage>
        <taxon>Bacteria</taxon>
        <taxon>Bacillati</taxon>
        <taxon>Bacillota</taxon>
        <taxon>Bacilli</taxon>
        <taxon>Bacillales</taxon>
        <taxon>Caryophanaceae</taxon>
        <taxon>Sporosarcina</taxon>
    </lineage>
</organism>
<evidence type="ECO:0000256" key="6">
    <source>
        <dbReference type="SAM" id="Phobius"/>
    </source>
</evidence>
<dbReference type="EMBL" id="CP116341">
    <property type="protein sequence ID" value="WOV83055.1"/>
    <property type="molecule type" value="Genomic_DNA"/>
</dbReference>